<evidence type="ECO:0000256" key="2">
    <source>
        <dbReference type="ARBA" id="ARBA00007613"/>
    </source>
</evidence>
<keyword evidence="8 10" id="KW-0449">Lipoprotein</keyword>
<proteinExistence type="inferred from homology"/>
<dbReference type="EMBL" id="AALOES010000002">
    <property type="protein sequence ID" value="EDB6604827.1"/>
    <property type="molecule type" value="Genomic_DNA"/>
</dbReference>
<dbReference type="GO" id="GO:0009279">
    <property type="term" value="C:cell outer membrane"/>
    <property type="evidence" value="ECO:0007669"/>
    <property type="project" value="UniProtKB-SubCell"/>
</dbReference>
<evidence type="ECO:0000256" key="1">
    <source>
        <dbReference type="ARBA" id="ARBA00004459"/>
    </source>
</evidence>
<dbReference type="InterPro" id="IPR010131">
    <property type="entry name" value="MdtP/NodT-like"/>
</dbReference>
<dbReference type="PANTHER" id="PTHR30203">
    <property type="entry name" value="OUTER MEMBRANE CATION EFFLUX PROTEIN"/>
    <property type="match status" value="1"/>
</dbReference>
<dbReference type="Pfam" id="PF02321">
    <property type="entry name" value="OEP"/>
    <property type="match status" value="2"/>
</dbReference>
<dbReference type="NCBIfam" id="TIGR01845">
    <property type="entry name" value="outer_NodT"/>
    <property type="match status" value="1"/>
</dbReference>
<gene>
    <name evidence="11" type="ORF">AHQ84_02340</name>
</gene>
<sequence>MRCVSGYRFAHGTKSVRYRPHYLKGCVISVLSLALGSCAAIPDLGTAPQPEQAAALISQRSFSAPHADWPQEKWWMAFGDTQLNQLMSEATAHSPSLAQAEARVREATARTGVARSRLYPSMDASASIDKEKLSYNYIYPKTAVPHGWNDMGQASLNFSWELDFWGKNRDALRAATSEASAAEADAAAAKLMLTTMLADAYIRLQYQYDSRDIAARQLRNRTDTVRLVQLRHAQGLDSRVSVEESGARLDVARAALAEADEQIKLTQNGIAALLGRGPDRGLDILRPRLQMRRPVGLPDALNANLLGRNPEVVAARWRVEAAASNIGVARAQFYPNVNLMAFVGYQSLGLNNLFSSGSDIGSVGPAISLPLFEGGRLRANYKGARAEYEYAVASYNEALTQALRETADVTRSLAALVGRSEATASALSHSEEAYHLAKARYQGGLADYQEVLISEDALLQAELANTAMHSRGYVLDVSLVKALGGGFESSSTFDAQVKP</sequence>
<evidence type="ECO:0000313" key="11">
    <source>
        <dbReference type="EMBL" id="EDB6604827.1"/>
    </source>
</evidence>
<dbReference type="Gene3D" id="1.20.1600.10">
    <property type="entry name" value="Outer membrane efflux proteins (OEP)"/>
    <property type="match status" value="1"/>
</dbReference>
<keyword evidence="3 10" id="KW-1134">Transmembrane beta strand</keyword>
<protein>
    <submittedName>
        <fullName evidence="11">Efflux transporter outer membrane subunit</fullName>
    </submittedName>
</protein>
<keyword evidence="7 10" id="KW-0564">Palmitate</keyword>
<dbReference type="InterPro" id="IPR003423">
    <property type="entry name" value="OMP_efflux"/>
</dbReference>
<dbReference type="Gene3D" id="2.20.200.10">
    <property type="entry name" value="Outer membrane efflux proteins (OEP)"/>
    <property type="match status" value="1"/>
</dbReference>
<organism evidence="11">
    <name type="scientific">Salmonella senftenberg</name>
    <dbReference type="NCBI Taxonomy" id="28150"/>
    <lineage>
        <taxon>Bacteria</taxon>
        <taxon>Pseudomonadati</taxon>
        <taxon>Pseudomonadota</taxon>
        <taxon>Gammaproteobacteria</taxon>
        <taxon>Enterobacterales</taxon>
        <taxon>Enterobacteriaceae</taxon>
        <taxon>Salmonella</taxon>
    </lineage>
</organism>
<evidence type="ECO:0000256" key="8">
    <source>
        <dbReference type="ARBA" id="ARBA00023288"/>
    </source>
</evidence>
<dbReference type="SUPFAM" id="SSF56954">
    <property type="entry name" value="Outer membrane efflux proteins (OEP)"/>
    <property type="match status" value="1"/>
</dbReference>
<evidence type="ECO:0000256" key="5">
    <source>
        <dbReference type="ARBA" id="ARBA00022729"/>
    </source>
</evidence>
<evidence type="ECO:0000256" key="10">
    <source>
        <dbReference type="RuleBase" id="RU362097"/>
    </source>
</evidence>
<accession>A0A627DI84</accession>
<evidence type="ECO:0000256" key="6">
    <source>
        <dbReference type="ARBA" id="ARBA00023136"/>
    </source>
</evidence>
<comment type="caution">
    <text evidence="11">The sequence shown here is derived from an EMBL/GenBank/DDBJ whole genome shotgun (WGS) entry which is preliminary data.</text>
</comment>
<dbReference type="GO" id="GO:0015562">
    <property type="term" value="F:efflux transmembrane transporter activity"/>
    <property type="evidence" value="ECO:0007669"/>
    <property type="project" value="InterPro"/>
</dbReference>
<feature type="signal peptide" evidence="10">
    <location>
        <begin position="1"/>
        <end position="39"/>
    </location>
</feature>
<comment type="similarity">
    <text evidence="2 10">Belongs to the outer membrane factor (OMF) (TC 1.B.17) family.</text>
</comment>
<comment type="function">
    <text evidence="9">Could be involved in resistance to puromycin, acriflavine and tetraphenylarsonium chloride.</text>
</comment>
<evidence type="ECO:0000256" key="4">
    <source>
        <dbReference type="ARBA" id="ARBA00022692"/>
    </source>
</evidence>
<dbReference type="PANTHER" id="PTHR30203:SF20">
    <property type="entry name" value="MULTIDRUG RESISTANCE OUTER MEMBRANE PROTEIN MDTP-RELATED"/>
    <property type="match status" value="1"/>
</dbReference>
<dbReference type="AlphaFoldDB" id="A0A627DI84"/>
<name>A0A627DI84_SALSE</name>
<keyword evidence="6 10" id="KW-0472">Membrane</keyword>
<keyword evidence="5 10" id="KW-0732">Signal</keyword>
<feature type="chain" id="PRO_5028560065" evidence="10">
    <location>
        <begin position="40"/>
        <end position="499"/>
    </location>
</feature>
<reference evidence="11" key="1">
    <citation type="submission" date="2018-07" db="EMBL/GenBank/DDBJ databases">
        <authorList>
            <consortium name="GenomeTrakr network: Whole genome sequencing for foodborne pathogen traceback"/>
        </authorList>
    </citation>
    <scope>NUCLEOTIDE SEQUENCE</scope>
    <source>
        <strain evidence="11">FDA00000128</strain>
    </source>
</reference>
<comment type="subcellular location">
    <subcellularLocation>
        <location evidence="1 10">Cell outer membrane</location>
        <topology evidence="1 10">Lipid-anchor</topology>
    </subcellularLocation>
</comment>
<evidence type="ECO:0000256" key="9">
    <source>
        <dbReference type="ARBA" id="ARBA00037313"/>
    </source>
</evidence>
<keyword evidence="4 10" id="KW-0812">Transmembrane</keyword>
<evidence type="ECO:0000256" key="3">
    <source>
        <dbReference type="ARBA" id="ARBA00022452"/>
    </source>
</evidence>
<evidence type="ECO:0000256" key="7">
    <source>
        <dbReference type="ARBA" id="ARBA00023139"/>
    </source>
</evidence>